<keyword evidence="5" id="KW-1185">Reference proteome</keyword>
<organism evidence="4 5">
    <name type="scientific">Lepraria finkii</name>
    <dbReference type="NCBI Taxonomy" id="1340010"/>
    <lineage>
        <taxon>Eukaryota</taxon>
        <taxon>Fungi</taxon>
        <taxon>Dikarya</taxon>
        <taxon>Ascomycota</taxon>
        <taxon>Pezizomycotina</taxon>
        <taxon>Lecanoromycetes</taxon>
        <taxon>OSLEUM clade</taxon>
        <taxon>Lecanoromycetidae</taxon>
        <taxon>Lecanorales</taxon>
        <taxon>Lecanorineae</taxon>
        <taxon>Stereocaulaceae</taxon>
        <taxon>Lepraria</taxon>
    </lineage>
</organism>
<evidence type="ECO:0000313" key="5">
    <source>
        <dbReference type="Proteomes" id="UP001590951"/>
    </source>
</evidence>
<dbReference type="Gene3D" id="4.10.60.10">
    <property type="entry name" value="Zinc finger, CCHC-type"/>
    <property type="match status" value="1"/>
</dbReference>
<accession>A0ABR4B937</accession>
<gene>
    <name evidence="4" type="ORF">ABVK25_005514</name>
</gene>
<feature type="compositionally biased region" description="Basic and acidic residues" evidence="2">
    <location>
        <begin position="262"/>
        <end position="283"/>
    </location>
</feature>
<keyword evidence="1" id="KW-0479">Metal-binding</keyword>
<feature type="compositionally biased region" description="Low complexity" evidence="2">
    <location>
        <begin position="27"/>
        <end position="41"/>
    </location>
</feature>
<feature type="compositionally biased region" description="Polar residues" evidence="2">
    <location>
        <begin position="53"/>
        <end position="65"/>
    </location>
</feature>
<feature type="region of interest" description="Disordered" evidence="2">
    <location>
        <begin position="229"/>
        <end position="290"/>
    </location>
</feature>
<reference evidence="4 5" key="1">
    <citation type="submission" date="2024-09" db="EMBL/GenBank/DDBJ databases">
        <title>Rethinking Asexuality: The Enigmatic Case of Functional Sexual Genes in Lepraria (Stereocaulaceae).</title>
        <authorList>
            <person name="Doellman M."/>
            <person name="Sun Y."/>
            <person name="Barcenas-Pena A."/>
            <person name="Lumbsch H.T."/>
            <person name="Grewe F."/>
        </authorList>
    </citation>
    <scope>NUCLEOTIDE SEQUENCE [LARGE SCALE GENOMIC DNA]</scope>
    <source>
        <strain evidence="4 5">Grewe 0041</strain>
    </source>
</reference>
<dbReference type="Pfam" id="PF00098">
    <property type="entry name" value="zf-CCHC"/>
    <property type="match status" value="1"/>
</dbReference>
<comment type="caution">
    <text evidence="4">The sequence shown here is derived from an EMBL/GenBank/DDBJ whole genome shotgun (WGS) entry which is preliminary data.</text>
</comment>
<protein>
    <recommendedName>
        <fullName evidence="3">CCHC-type domain-containing protein</fullName>
    </recommendedName>
</protein>
<feature type="compositionally biased region" description="Basic and acidic residues" evidence="2">
    <location>
        <begin position="141"/>
        <end position="151"/>
    </location>
</feature>
<name>A0ABR4B937_9LECA</name>
<evidence type="ECO:0000259" key="3">
    <source>
        <dbReference type="PROSITE" id="PS50158"/>
    </source>
</evidence>
<feature type="domain" description="CCHC-type" evidence="3">
    <location>
        <begin position="252"/>
        <end position="267"/>
    </location>
</feature>
<dbReference type="Pfam" id="PF10175">
    <property type="entry name" value="MPP6"/>
    <property type="match status" value="1"/>
</dbReference>
<feature type="region of interest" description="Disordered" evidence="2">
    <location>
        <begin position="123"/>
        <end position="216"/>
    </location>
</feature>
<feature type="region of interest" description="Disordered" evidence="2">
    <location>
        <begin position="1"/>
        <end position="94"/>
    </location>
</feature>
<feature type="compositionally biased region" description="Gly residues" evidence="2">
    <location>
        <begin position="236"/>
        <end position="245"/>
    </location>
</feature>
<dbReference type="SMART" id="SM00343">
    <property type="entry name" value="ZnF_C2HC"/>
    <property type="match status" value="1"/>
</dbReference>
<sequence length="290" mass="31405">MSDSTPQPRPAKAMSSRLMTMKFMQRAAASTPASAPQSQPQIPETPPSKRQKTSNNAPSTATPPSDLQLIRSALDEEEQKRQKALERLAEEAGETKWVLSTVNGGAEAGKTGLRVAKAGYSDIDQDAWTPAGLGRRSFGKFNKELEKRQDGTSEGSSTSSDEDSEASKEDAAADESDDQPGTRELIRAAEEEATKRAKAESSGRKQQRRAEKAELVRLVEKRRTKEVKLNRLSSISGGGGGGGSKPKGDGECFTCGEKGHKKVDCPQKRNRSHADGPGRDLKRYITSLKY</sequence>
<feature type="compositionally biased region" description="Basic and acidic residues" evidence="2">
    <location>
        <begin position="78"/>
        <end position="94"/>
    </location>
</feature>
<evidence type="ECO:0000256" key="2">
    <source>
        <dbReference type="SAM" id="MobiDB-lite"/>
    </source>
</evidence>
<evidence type="ECO:0000313" key="4">
    <source>
        <dbReference type="EMBL" id="KAL2054373.1"/>
    </source>
</evidence>
<proteinExistence type="predicted"/>
<dbReference type="Proteomes" id="UP001590951">
    <property type="component" value="Unassembled WGS sequence"/>
</dbReference>
<feature type="compositionally biased region" description="Basic and acidic residues" evidence="2">
    <location>
        <begin position="180"/>
        <end position="216"/>
    </location>
</feature>
<dbReference type="PROSITE" id="PS50158">
    <property type="entry name" value="ZF_CCHC"/>
    <property type="match status" value="1"/>
</dbReference>
<dbReference type="SUPFAM" id="SSF57756">
    <property type="entry name" value="Retrovirus zinc finger-like domains"/>
    <property type="match status" value="1"/>
</dbReference>
<keyword evidence="1" id="KW-0863">Zinc-finger</keyword>
<evidence type="ECO:0000256" key="1">
    <source>
        <dbReference type="PROSITE-ProRule" id="PRU00047"/>
    </source>
</evidence>
<dbReference type="InterPro" id="IPR001878">
    <property type="entry name" value="Znf_CCHC"/>
</dbReference>
<dbReference type="InterPro" id="IPR036875">
    <property type="entry name" value="Znf_CCHC_sf"/>
</dbReference>
<keyword evidence="1" id="KW-0862">Zinc</keyword>
<dbReference type="EMBL" id="JBHFEH010000016">
    <property type="protein sequence ID" value="KAL2054373.1"/>
    <property type="molecule type" value="Genomic_DNA"/>
</dbReference>